<feature type="non-terminal residue" evidence="1">
    <location>
        <position position="1"/>
    </location>
</feature>
<name>A0A0F9B349_9ZZZZ</name>
<gene>
    <name evidence="1" type="ORF">LCGC14_2499030</name>
</gene>
<dbReference type="AlphaFoldDB" id="A0A0F9B349"/>
<reference evidence="1" key="1">
    <citation type="journal article" date="2015" name="Nature">
        <title>Complex archaea that bridge the gap between prokaryotes and eukaryotes.</title>
        <authorList>
            <person name="Spang A."/>
            <person name="Saw J.H."/>
            <person name="Jorgensen S.L."/>
            <person name="Zaremba-Niedzwiedzka K."/>
            <person name="Martijn J."/>
            <person name="Lind A.E."/>
            <person name="van Eijk R."/>
            <person name="Schleper C."/>
            <person name="Guy L."/>
            <person name="Ettema T.J."/>
        </authorList>
    </citation>
    <scope>NUCLEOTIDE SEQUENCE</scope>
</reference>
<sequence>VVERLYTYDLADPQLALIPQLATADGNWTLDNKNYTVTLIQNYE</sequence>
<dbReference type="EMBL" id="LAZR01039801">
    <property type="protein sequence ID" value="KKL16095.1"/>
    <property type="molecule type" value="Genomic_DNA"/>
</dbReference>
<accession>A0A0F9B349</accession>
<organism evidence="1">
    <name type="scientific">marine sediment metagenome</name>
    <dbReference type="NCBI Taxonomy" id="412755"/>
    <lineage>
        <taxon>unclassified sequences</taxon>
        <taxon>metagenomes</taxon>
        <taxon>ecological metagenomes</taxon>
    </lineage>
</organism>
<protein>
    <submittedName>
        <fullName evidence="1">Uncharacterized protein</fullName>
    </submittedName>
</protein>
<proteinExistence type="predicted"/>
<evidence type="ECO:0000313" key="1">
    <source>
        <dbReference type="EMBL" id="KKL16095.1"/>
    </source>
</evidence>
<comment type="caution">
    <text evidence="1">The sequence shown here is derived from an EMBL/GenBank/DDBJ whole genome shotgun (WGS) entry which is preliminary data.</text>
</comment>